<name>A0ABW0FTZ0_9CAUL</name>
<gene>
    <name evidence="3" type="ORF">ACFPIE_13220</name>
</gene>
<dbReference type="Proteomes" id="UP001596152">
    <property type="component" value="Unassembled WGS sequence"/>
</dbReference>
<proteinExistence type="predicted"/>
<dbReference type="PANTHER" id="PTHR33683">
    <property type="entry name" value="1, PUTATIVE-RELATED"/>
    <property type="match status" value="1"/>
</dbReference>
<evidence type="ECO:0000256" key="1">
    <source>
        <dbReference type="SAM" id="Phobius"/>
    </source>
</evidence>
<keyword evidence="1" id="KW-0472">Membrane</keyword>
<dbReference type="EMBL" id="JBHSLF010000025">
    <property type="protein sequence ID" value="MFC5344879.1"/>
    <property type="molecule type" value="Genomic_DNA"/>
</dbReference>
<dbReference type="RefSeq" id="WP_374037964.1">
    <property type="nucleotide sequence ID" value="NZ_CP169082.1"/>
</dbReference>
<sequence length="252" mass="26503">MKHDVRFGWTRRGALIGLIFDVRRRASRRSAEEGDVMAVLRSILGLLALGLGLIALPVAAQTLVAPGAVDNAVQGQFFDLPATNDVTITGLTFRRIETAGTYRVYGRAGSHVGATQSSTGWTLLATGPMAAGDNITFPTPFSFGIPAGQTRSLYVVANEGRQGYRTSSTFGAVIASDANLAILEGTGQRAIGGDFTDLDFSPRAFIGTVHYSLGLPPVPAPVPTLSEWAMILLGLMLAGGAAVMIRRRAEAA</sequence>
<keyword evidence="1" id="KW-1133">Transmembrane helix</keyword>
<evidence type="ECO:0000313" key="4">
    <source>
        <dbReference type="Proteomes" id="UP001596152"/>
    </source>
</evidence>
<evidence type="ECO:0000313" key="3">
    <source>
        <dbReference type="EMBL" id="MFC5344879.1"/>
    </source>
</evidence>
<dbReference type="NCBIfam" id="TIGR04174">
    <property type="entry name" value="IPTL_CTERM"/>
    <property type="match status" value="1"/>
</dbReference>
<evidence type="ECO:0000259" key="2">
    <source>
        <dbReference type="Pfam" id="PF18203"/>
    </source>
</evidence>
<dbReference type="PANTHER" id="PTHR33683:SF46">
    <property type="entry name" value="SUSHI DOMAIN-CONTAINING PROTEIN"/>
    <property type="match status" value="1"/>
</dbReference>
<keyword evidence="4" id="KW-1185">Reference proteome</keyword>
<comment type="caution">
    <text evidence="3">The sequence shown here is derived from an EMBL/GenBank/DDBJ whole genome shotgun (WGS) entry which is preliminary data.</text>
</comment>
<dbReference type="Pfam" id="PF18203">
    <property type="entry name" value="IPTL-CTERM"/>
    <property type="match status" value="1"/>
</dbReference>
<feature type="transmembrane region" description="Helical" evidence="1">
    <location>
        <begin position="38"/>
        <end position="60"/>
    </location>
</feature>
<feature type="domain" description="IPTL-CTERM protein sorting" evidence="2">
    <location>
        <begin position="220"/>
        <end position="247"/>
    </location>
</feature>
<keyword evidence="1" id="KW-0812">Transmembrane</keyword>
<accession>A0ABW0FTZ0</accession>
<organism evidence="3 4">
    <name type="scientific">Brevundimonas staleyi</name>
    <dbReference type="NCBI Taxonomy" id="74326"/>
    <lineage>
        <taxon>Bacteria</taxon>
        <taxon>Pseudomonadati</taxon>
        <taxon>Pseudomonadota</taxon>
        <taxon>Alphaproteobacteria</taxon>
        <taxon>Caulobacterales</taxon>
        <taxon>Caulobacteraceae</taxon>
        <taxon>Brevundimonas</taxon>
    </lineage>
</organism>
<protein>
    <submittedName>
        <fullName evidence="3">IPTL-CTERM sorting domain-containing protein</fullName>
    </submittedName>
</protein>
<reference evidence="4" key="1">
    <citation type="journal article" date="2019" name="Int. J. Syst. Evol. Microbiol.">
        <title>The Global Catalogue of Microorganisms (GCM) 10K type strain sequencing project: providing services to taxonomists for standard genome sequencing and annotation.</title>
        <authorList>
            <consortium name="The Broad Institute Genomics Platform"/>
            <consortium name="The Broad Institute Genome Sequencing Center for Infectious Disease"/>
            <person name="Wu L."/>
            <person name="Ma J."/>
        </authorList>
    </citation>
    <scope>NUCLEOTIDE SEQUENCE [LARGE SCALE GENOMIC DNA]</scope>
    <source>
        <strain evidence="4">JCM 12125</strain>
    </source>
</reference>
<dbReference type="InterPro" id="IPR026442">
    <property type="entry name" value="IPTL_CTERM"/>
</dbReference>
<feature type="transmembrane region" description="Helical" evidence="1">
    <location>
        <begin position="228"/>
        <end position="245"/>
    </location>
</feature>